<protein>
    <submittedName>
        <fullName evidence="2">031c68b4-9375-49ab-9189-0b415b5ab89a</fullName>
    </submittedName>
</protein>
<feature type="domain" description="Calcineurin-like phosphoesterase" evidence="1">
    <location>
        <begin position="64"/>
        <end position="251"/>
    </location>
</feature>
<dbReference type="Gene3D" id="3.60.21.10">
    <property type="match status" value="1"/>
</dbReference>
<evidence type="ECO:0000313" key="2">
    <source>
        <dbReference type="EMBL" id="SPQ23751.1"/>
    </source>
</evidence>
<dbReference type="PANTHER" id="PTHR12905:SF18">
    <property type="entry name" value="ESTER HYDROLASE, PUTATIVE (AFU_ORTHOLOGUE AFUA_4G03130)-RELATED"/>
    <property type="match status" value="1"/>
</dbReference>
<accession>A0A3S4B7E9</accession>
<organism evidence="2 3">
    <name type="scientific">Thermothielavioides terrestris</name>
    <dbReference type="NCBI Taxonomy" id="2587410"/>
    <lineage>
        <taxon>Eukaryota</taxon>
        <taxon>Fungi</taxon>
        <taxon>Dikarya</taxon>
        <taxon>Ascomycota</taxon>
        <taxon>Pezizomycotina</taxon>
        <taxon>Sordariomycetes</taxon>
        <taxon>Sordariomycetidae</taxon>
        <taxon>Sordariales</taxon>
        <taxon>Chaetomiaceae</taxon>
        <taxon>Thermothielavioides</taxon>
    </lineage>
</organism>
<dbReference type="InterPro" id="IPR004843">
    <property type="entry name" value="Calcineurin-like_PHP"/>
</dbReference>
<evidence type="ECO:0000313" key="3">
    <source>
        <dbReference type="Proteomes" id="UP000289323"/>
    </source>
</evidence>
<dbReference type="CDD" id="cd07379">
    <property type="entry name" value="MPP_239FB"/>
    <property type="match status" value="1"/>
</dbReference>
<dbReference type="EMBL" id="OUUZ01000011">
    <property type="protein sequence ID" value="SPQ23751.1"/>
    <property type="molecule type" value="Genomic_DNA"/>
</dbReference>
<reference evidence="2 3" key="1">
    <citation type="submission" date="2018-04" db="EMBL/GenBank/DDBJ databases">
        <authorList>
            <person name="Huttner S."/>
            <person name="Dainat J."/>
        </authorList>
    </citation>
    <scope>NUCLEOTIDE SEQUENCE [LARGE SCALE GENOMIC DNA]</scope>
</reference>
<name>A0A3S4B7E9_9PEZI</name>
<dbReference type="InterPro" id="IPR051693">
    <property type="entry name" value="UPF0046_metallophosphoest"/>
</dbReference>
<sequence>MLTRLLNKLLTALHLRRPSPWDPPTVLDWLLTSPLQHLTALLYRHVLLPLRGAPFRPAPGRRPIRVVCLSDTHGRTALPPAAAAGGGVPAGDLLVHCGDLTDGGTAAEIQAQIDWLRALPHRWKVVVGGNHDVWLDAAVRGQLGEKEGGGVVVDFSGVEYLCDRAVELEFEGGRRLNVYGWGAVPWCGEGFAYQYEREKHPWEGRIPEETDVLVTHTPPRHHLDLGLGCAGLLDEVWRVKPKLHVFGHVHWGHGTEAVYYDECQRAYESLMSRPARGLFYDLIPSMRWVDAFNVLYYGVGNILWKWIMLGPGSNNGALMANASVMYGNTGKLGNPAIVVDL</sequence>
<gene>
    <name evidence="2" type="ORF">TT172_LOCUS6170</name>
</gene>
<evidence type="ECO:0000259" key="1">
    <source>
        <dbReference type="Pfam" id="PF00149"/>
    </source>
</evidence>
<dbReference type="GO" id="GO:0016787">
    <property type="term" value="F:hydrolase activity"/>
    <property type="evidence" value="ECO:0007669"/>
    <property type="project" value="InterPro"/>
</dbReference>
<dbReference type="PANTHER" id="PTHR12905">
    <property type="entry name" value="METALLOPHOSPHOESTERASE"/>
    <property type="match status" value="1"/>
</dbReference>
<proteinExistence type="predicted"/>
<dbReference type="Proteomes" id="UP000289323">
    <property type="component" value="Unassembled WGS sequence"/>
</dbReference>
<dbReference type="Pfam" id="PF00149">
    <property type="entry name" value="Metallophos"/>
    <property type="match status" value="1"/>
</dbReference>
<dbReference type="AlphaFoldDB" id="A0A3S4B7E9"/>
<dbReference type="InterPro" id="IPR029052">
    <property type="entry name" value="Metallo-depent_PP-like"/>
</dbReference>
<dbReference type="SUPFAM" id="SSF56300">
    <property type="entry name" value="Metallo-dependent phosphatases"/>
    <property type="match status" value="1"/>
</dbReference>